<dbReference type="EMBL" id="LVXG01000011">
    <property type="protein sequence ID" value="OQP51304.1"/>
    <property type="molecule type" value="Genomic_DNA"/>
</dbReference>
<organism evidence="1 2">
    <name type="scientific">Niastella yeongjuensis</name>
    <dbReference type="NCBI Taxonomy" id="354355"/>
    <lineage>
        <taxon>Bacteria</taxon>
        <taxon>Pseudomonadati</taxon>
        <taxon>Bacteroidota</taxon>
        <taxon>Chitinophagia</taxon>
        <taxon>Chitinophagales</taxon>
        <taxon>Chitinophagaceae</taxon>
        <taxon>Niastella</taxon>
    </lineage>
</organism>
<gene>
    <name evidence="1" type="ORF">A4H97_27380</name>
</gene>
<dbReference type="Proteomes" id="UP000192610">
    <property type="component" value="Unassembled WGS sequence"/>
</dbReference>
<protein>
    <submittedName>
        <fullName evidence="1">Uncharacterized protein</fullName>
    </submittedName>
</protein>
<evidence type="ECO:0000313" key="1">
    <source>
        <dbReference type="EMBL" id="OQP51304.1"/>
    </source>
</evidence>
<name>A0A1V9EZC9_9BACT</name>
<evidence type="ECO:0000313" key="2">
    <source>
        <dbReference type="Proteomes" id="UP000192610"/>
    </source>
</evidence>
<keyword evidence="2" id="KW-1185">Reference proteome</keyword>
<sequence length="83" mass="9567">MIIFYISQLGKCKSREPGEAEADKEGAACGWYIPTSRERGANIIGRYPTKQIKKNRMPKFLYFNIRYLKFNPPSPGLRRVSIV</sequence>
<reference evidence="2" key="1">
    <citation type="submission" date="2016-04" db="EMBL/GenBank/DDBJ databases">
        <authorList>
            <person name="Chen L."/>
            <person name="Zhuang W."/>
            <person name="Wang G."/>
        </authorList>
    </citation>
    <scope>NUCLEOTIDE SEQUENCE [LARGE SCALE GENOMIC DNA]</scope>
    <source>
        <strain evidence="2">17621</strain>
    </source>
</reference>
<proteinExistence type="predicted"/>
<dbReference type="AlphaFoldDB" id="A0A1V9EZC9"/>
<comment type="caution">
    <text evidence="1">The sequence shown here is derived from an EMBL/GenBank/DDBJ whole genome shotgun (WGS) entry which is preliminary data.</text>
</comment>
<accession>A0A1V9EZC9</accession>